<dbReference type="STRING" id="861299.J421_2219"/>
<evidence type="ECO:0000313" key="16">
    <source>
        <dbReference type="Proteomes" id="UP000019151"/>
    </source>
</evidence>
<evidence type="ECO:0000256" key="10">
    <source>
        <dbReference type="PROSITE-ProRule" id="PRU01360"/>
    </source>
</evidence>
<dbReference type="HOGENOM" id="CLU_004317_2_1_0"/>
<keyword evidence="16" id="KW-1185">Reference proteome</keyword>
<evidence type="ECO:0000256" key="2">
    <source>
        <dbReference type="ARBA" id="ARBA00022448"/>
    </source>
</evidence>
<dbReference type="NCBIfam" id="TIGR04056">
    <property type="entry name" value="OMP_RagA_SusC"/>
    <property type="match status" value="1"/>
</dbReference>
<keyword evidence="3 10" id="KW-1134">Transmembrane beta strand</keyword>
<dbReference type="InterPro" id="IPR013784">
    <property type="entry name" value="Carb-bd-like_fold"/>
</dbReference>
<dbReference type="PANTHER" id="PTHR30069">
    <property type="entry name" value="TONB-DEPENDENT OUTER MEMBRANE RECEPTOR"/>
    <property type="match status" value="1"/>
</dbReference>
<keyword evidence="9 10" id="KW-0998">Cell outer membrane</keyword>
<evidence type="ECO:0000256" key="11">
    <source>
        <dbReference type="RuleBase" id="RU003357"/>
    </source>
</evidence>
<dbReference type="SUPFAM" id="SSF49452">
    <property type="entry name" value="Starch-binding domain-like"/>
    <property type="match status" value="1"/>
</dbReference>
<comment type="subcellular location">
    <subcellularLocation>
        <location evidence="1 10">Cell outer membrane</location>
        <topology evidence="1 10">Multi-pass membrane protein</topology>
    </subcellularLocation>
</comment>
<dbReference type="SUPFAM" id="SSF56935">
    <property type="entry name" value="Porins"/>
    <property type="match status" value="1"/>
</dbReference>
<evidence type="ECO:0000256" key="3">
    <source>
        <dbReference type="ARBA" id="ARBA00022452"/>
    </source>
</evidence>
<dbReference type="Proteomes" id="UP000019151">
    <property type="component" value="Chromosome"/>
</dbReference>
<evidence type="ECO:0000256" key="5">
    <source>
        <dbReference type="ARBA" id="ARBA00022729"/>
    </source>
</evidence>
<keyword evidence="5 12" id="KW-0732">Signal</keyword>
<gene>
    <name evidence="15" type="ORF">J421_2219</name>
</gene>
<keyword evidence="2 10" id="KW-0813">Transport</keyword>
<feature type="chain" id="PRO_5004795507" evidence="12">
    <location>
        <begin position="21"/>
        <end position="1039"/>
    </location>
</feature>
<evidence type="ECO:0000256" key="12">
    <source>
        <dbReference type="SAM" id="SignalP"/>
    </source>
</evidence>
<evidence type="ECO:0000256" key="9">
    <source>
        <dbReference type="ARBA" id="ARBA00023237"/>
    </source>
</evidence>
<organism evidence="15 16">
    <name type="scientific">Gemmatirosa kalamazoonensis</name>
    <dbReference type="NCBI Taxonomy" id="861299"/>
    <lineage>
        <taxon>Bacteria</taxon>
        <taxon>Pseudomonadati</taxon>
        <taxon>Gemmatimonadota</taxon>
        <taxon>Gemmatimonadia</taxon>
        <taxon>Gemmatimonadales</taxon>
        <taxon>Gemmatimonadaceae</taxon>
        <taxon>Gemmatirosa</taxon>
    </lineage>
</organism>
<protein>
    <submittedName>
        <fullName evidence="15">TonB-dependent outer membrane protein, SusC/RagA</fullName>
    </submittedName>
</protein>
<dbReference type="GO" id="GO:0044718">
    <property type="term" value="P:siderophore transmembrane transport"/>
    <property type="evidence" value="ECO:0007669"/>
    <property type="project" value="TreeGrafter"/>
</dbReference>
<accession>W0RG58</accession>
<keyword evidence="7 10" id="KW-0472">Membrane</keyword>
<evidence type="ECO:0000259" key="14">
    <source>
        <dbReference type="Pfam" id="PF07715"/>
    </source>
</evidence>
<dbReference type="PANTHER" id="PTHR30069:SF29">
    <property type="entry name" value="HEMOGLOBIN AND HEMOGLOBIN-HAPTOGLOBIN-BINDING PROTEIN 1-RELATED"/>
    <property type="match status" value="1"/>
</dbReference>
<dbReference type="InterPro" id="IPR012910">
    <property type="entry name" value="Plug_dom"/>
</dbReference>
<dbReference type="InterPro" id="IPR036942">
    <property type="entry name" value="Beta-barrel_TonB_sf"/>
</dbReference>
<dbReference type="InterPro" id="IPR023996">
    <property type="entry name" value="TonB-dep_OMP_SusC/RagA"/>
</dbReference>
<dbReference type="eggNOG" id="COG4771">
    <property type="taxonomic scope" value="Bacteria"/>
</dbReference>
<evidence type="ECO:0000256" key="6">
    <source>
        <dbReference type="ARBA" id="ARBA00023077"/>
    </source>
</evidence>
<dbReference type="AlphaFoldDB" id="W0RG58"/>
<reference evidence="15 16" key="1">
    <citation type="journal article" date="2014" name="Genome Announc.">
        <title>Genome Sequence and Methylome of Soil Bacterium Gemmatirosa kalamazoonensis KBS708T, a Member of the Rarely Cultivated Gemmatimonadetes Phylum.</title>
        <authorList>
            <person name="Debruyn J.M."/>
            <person name="Radosevich M."/>
            <person name="Wommack K.E."/>
            <person name="Polson S.W."/>
            <person name="Hauser L.J."/>
            <person name="Fawaz M.N."/>
            <person name="Korlach J."/>
            <person name="Tsai Y.C."/>
        </authorList>
    </citation>
    <scope>NUCLEOTIDE SEQUENCE [LARGE SCALE GENOMIC DNA]</scope>
    <source>
        <strain evidence="15 16">KBS708</strain>
    </source>
</reference>
<evidence type="ECO:0000256" key="8">
    <source>
        <dbReference type="ARBA" id="ARBA00023170"/>
    </source>
</evidence>
<dbReference type="InterPro" id="IPR037066">
    <property type="entry name" value="Plug_dom_sf"/>
</dbReference>
<sequence length="1039" mass="112125">MSMRSLLRSVVPVVCVGALAAGPLAGSLHAQVQQGTIAGRVTDAASGQPIASAQLQVVGTNAGTMTNADGQFTIRNVAAGTYEVRALRVGFAEQKQSVRVTTGATATANFQMHAVATTLTPVVTTATGEQRRVEVGNAVAQVNVADVVSTQAVSNIADVLAARTAGVLVTPPTQVGAGTRFRIRGTSSLSLTNNPIFIVDGIRVEGTTGSSSVSVGGTTPSRVNDLNPEEIENIEIIRGPSASTLYGTDAANGVVVITTKKGVAGRPQWTYYTEQTAVQDLNDYPTAYWGWRTGTTAGTTSSPSNTVQCFLTQTVSNVCKQDSVTSFNLAHDKDATPFGTGYRQQHGLQLRGGSDALRYFVHGEYESEDGPTKVPEFDQRWLAARGLTLRDRDKNPNAMTRMTARTNLNLSLPRNLDLALNAGYTSEDLFLPMSDDSGTLGIAANTYGGPGFKYNLNAAGDTLFGWRQFVPHDVYQTETTQGIERLISSASANWRPESWLALRSNFGLDYTNRLDTQLCRFGECPELTAADRQGYKTDNRSNFFIYTLDAAGTATKSLTSTLESKTTVGFQFYRNLFDRNGSDGRPLPPGAVTVTAGAVKAADEATTESRTLGGFVEQNLAWRDRLFVTGAVRSDRNSAFGANFKTVFYPKLSVSYVLSEEPGLHIPAFFNQLRFRSAYGASGVQPGTIDALPYFSAGRTLGESGEQPAVLFQTAGNPNLKPERSTELEVGLDATFWNNRINTEITYYNKTSRDALISRVVPPSAGTGSTTRLENLGEVRNAGWEGLLNATLVQHARFGWDATLTASANRNRLVSLGGLPNIVSSSTSQQREGYPLNGWWSRRLISWDDKDGNGIITYNANPALSEIVVGDTAEYHGYSIPKIEMSLTNGVDLFSRRLRLAAMVDYKGGHLIYNNSERIRCASRNNCRGLIDKTAPLWEQARVVAVREHPSRTVAGFFEPGDFVRLREVSATFSASPALASRIRARSLGLTAAVRNAGILWTRYTGVDPEAFGTTGDAPSSFQAFAPPTYFSLRLNVGF</sequence>
<feature type="domain" description="TonB-dependent receptor plug" evidence="14">
    <location>
        <begin position="137"/>
        <end position="254"/>
    </location>
</feature>
<dbReference type="Pfam" id="PF00593">
    <property type="entry name" value="TonB_dep_Rec_b-barrel"/>
    <property type="match status" value="1"/>
</dbReference>
<dbReference type="PROSITE" id="PS52016">
    <property type="entry name" value="TONB_DEPENDENT_REC_3"/>
    <property type="match status" value="1"/>
</dbReference>
<keyword evidence="4 10" id="KW-0812">Transmembrane</keyword>
<keyword evidence="8" id="KW-0675">Receptor</keyword>
<dbReference type="KEGG" id="gba:J421_2219"/>
<dbReference type="GO" id="GO:0009279">
    <property type="term" value="C:cell outer membrane"/>
    <property type="evidence" value="ECO:0007669"/>
    <property type="project" value="UniProtKB-SubCell"/>
</dbReference>
<dbReference type="GO" id="GO:0030246">
    <property type="term" value="F:carbohydrate binding"/>
    <property type="evidence" value="ECO:0007669"/>
    <property type="project" value="InterPro"/>
</dbReference>
<proteinExistence type="inferred from homology"/>
<dbReference type="Pfam" id="PF13620">
    <property type="entry name" value="CarboxypepD_reg"/>
    <property type="match status" value="1"/>
</dbReference>
<dbReference type="EMBL" id="CP007128">
    <property type="protein sequence ID" value="AHG89756.1"/>
    <property type="molecule type" value="Genomic_DNA"/>
</dbReference>
<evidence type="ECO:0000256" key="1">
    <source>
        <dbReference type="ARBA" id="ARBA00004571"/>
    </source>
</evidence>
<dbReference type="InParanoid" id="W0RG58"/>
<name>W0RG58_9BACT</name>
<feature type="domain" description="TonB-dependent receptor-like beta-barrel" evidence="13">
    <location>
        <begin position="449"/>
        <end position="809"/>
    </location>
</feature>
<dbReference type="InterPro" id="IPR039426">
    <property type="entry name" value="TonB-dep_rcpt-like"/>
</dbReference>
<dbReference type="InterPro" id="IPR000531">
    <property type="entry name" value="Beta-barrel_TonB"/>
</dbReference>
<evidence type="ECO:0000313" key="15">
    <source>
        <dbReference type="EMBL" id="AHG89756.1"/>
    </source>
</evidence>
<comment type="similarity">
    <text evidence="10 11">Belongs to the TonB-dependent receptor family.</text>
</comment>
<feature type="signal peptide" evidence="12">
    <location>
        <begin position="1"/>
        <end position="20"/>
    </location>
</feature>
<evidence type="ECO:0000256" key="7">
    <source>
        <dbReference type="ARBA" id="ARBA00023136"/>
    </source>
</evidence>
<dbReference type="Gene3D" id="2.60.40.1120">
    <property type="entry name" value="Carboxypeptidase-like, regulatory domain"/>
    <property type="match status" value="1"/>
</dbReference>
<dbReference type="GO" id="GO:0015344">
    <property type="term" value="F:siderophore uptake transmembrane transporter activity"/>
    <property type="evidence" value="ECO:0007669"/>
    <property type="project" value="TreeGrafter"/>
</dbReference>
<evidence type="ECO:0000259" key="13">
    <source>
        <dbReference type="Pfam" id="PF00593"/>
    </source>
</evidence>
<dbReference type="Gene3D" id="2.170.130.10">
    <property type="entry name" value="TonB-dependent receptor, plug domain"/>
    <property type="match status" value="1"/>
</dbReference>
<keyword evidence="6 11" id="KW-0798">TonB box</keyword>
<dbReference type="Pfam" id="PF07715">
    <property type="entry name" value="Plug"/>
    <property type="match status" value="1"/>
</dbReference>
<dbReference type="Gene3D" id="2.40.170.20">
    <property type="entry name" value="TonB-dependent receptor, beta-barrel domain"/>
    <property type="match status" value="1"/>
</dbReference>
<evidence type="ECO:0000256" key="4">
    <source>
        <dbReference type="ARBA" id="ARBA00022692"/>
    </source>
</evidence>